<dbReference type="Proteomes" id="UP001303046">
    <property type="component" value="Unassembled WGS sequence"/>
</dbReference>
<accession>A0ABR1EWP4</accession>
<dbReference type="EMBL" id="JAVFWL010000006">
    <property type="protein sequence ID" value="KAK6767048.1"/>
    <property type="molecule type" value="Genomic_DNA"/>
</dbReference>
<dbReference type="EMBL" id="JAVFWL010000007">
    <property type="protein sequence ID" value="KAK6767310.1"/>
    <property type="molecule type" value="Genomic_DNA"/>
</dbReference>
<gene>
    <name evidence="2" type="primary">Necator_chrX.g26532</name>
    <name evidence="3" type="synonym">Necator_2022.05.29.01.07.g84</name>
    <name evidence="2" type="ORF">RB195_026365</name>
    <name evidence="3" type="ORF">RB195_026532</name>
</gene>
<feature type="region of interest" description="Disordered" evidence="1">
    <location>
        <begin position="9"/>
        <end position="52"/>
    </location>
</feature>
<name>A0ABR1EWP4_NECAM</name>
<evidence type="ECO:0000313" key="3">
    <source>
        <dbReference type="EMBL" id="KAK6767310.1"/>
    </source>
</evidence>
<comment type="caution">
    <text evidence="2">The sequence shown here is derived from an EMBL/GenBank/DDBJ whole genome shotgun (WGS) entry which is preliminary data.</text>
</comment>
<sequence length="119" mass="13599">MGRLGFISRVLRRQRNGHDNDNEKSRVLKPSREEGLRKSSNEDDGEEPRQLQGIEAADALRGSGKVYHKERKAALFAKDARMRKDIHVCRSTSNRNKEGKGPVFYSELFDRLSSCILII</sequence>
<reference evidence="2 4" key="1">
    <citation type="submission" date="2023-08" db="EMBL/GenBank/DDBJ databases">
        <title>A Necator americanus chromosomal reference genome.</title>
        <authorList>
            <person name="Ilik V."/>
            <person name="Petrzelkova K.J."/>
            <person name="Pardy F."/>
            <person name="Fuh T."/>
            <person name="Niatou-Singa F.S."/>
            <person name="Gouil Q."/>
            <person name="Baker L."/>
            <person name="Ritchie M.E."/>
            <person name="Jex A.R."/>
            <person name="Gazzola D."/>
            <person name="Li H."/>
            <person name="Toshio Fujiwara R."/>
            <person name="Zhan B."/>
            <person name="Aroian R.V."/>
            <person name="Pafco B."/>
            <person name="Schwarz E.M."/>
        </authorList>
    </citation>
    <scope>NUCLEOTIDE SEQUENCE [LARGE SCALE GENOMIC DNA]</scope>
    <source>
        <strain evidence="2 4">Aroian</strain>
        <tissue evidence="2">Whole animal</tissue>
    </source>
</reference>
<evidence type="ECO:0000256" key="1">
    <source>
        <dbReference type="SAM" id="MobiDB-lite"/>
    </source>
</evidence>
<organism evidence="2 4">
    <name type="scientific">Necator americanus</name>
    <name type="common">Human hookworm</name>
    <dbReference type="NCBI Taxonomy" id="51031"/>
    <lineage>
        <taxon>Eukaryota</taxon>
        <taxon>Metazoa</taxon>
        <taxon>Ecdysozoa</taxon>
        <taxon>Nematoda</taxon>
        <taxon>Chromadorea</taxon>
        <taxon>Rhabditida</taxon>
        <taxon>Rhabditina</taxon>
        <taxon>Rhabditomorpha</taxon>
        <taxon>Strongyloidea</taxon>
        <taxon>Ancylostomatidae</taxon>
        <taxon>Bunostominae</taxon>
        <taxon>Necator</taxon>
    </lineage>
</organism>
<proteinExistence type="predicted"/>
<evidence type="ECO:0000313" key="4">
    <source>
        <dbReference type="Proteomes" id="UP001303046"/>
    </source>
</evidence>
<evidence type="ECO:0000313" key="2">
    <source>
        <dbReference type="EMBL" id="KAK6767048.1"/>
    </source>
</evidence>
<feature type="compositionally biased region" description="Basic and acidic residues" evidence="1">
    <location>
        <begin position="16"/>
        <end position="41"/>
    </location>
</feature>
<keyword evidence="4" id="KW-1185">Reference proteome</keyword>
<protein>
    <submittedName>
        <fullName evidence="2">Uncharacterized protein</fullName>
    </submittedName>
</protein>